<organism evidence="1 2">
    <name type="scientific">Endobacterium cereale</name>
    <dbReference type="NCBI Taxonomy" id="2663029"/>
    <lineage>
        <taxon>Bacteria</taxon>
        <taxon>Pseudomonadati</taxon>
        <taxon>Pseudomonadota</taxon>
        <taxon>Alphaproteobacteria</taxon>
        <taxon>Hyphomicrobiales</taxon>
        <taxon>Rhizobiaceae</taxon>
        <taxon>Endobacterium</taxon>
    </lineage>
</organism>
<protein>
    <submittedName>
        <fullName evidence="1">Uncharacterized protein</fullName>
    </submittedName>
</protein>
<dbReference type="AlphaFoldDB" id="A0A6A8ABX8"/>
<accession>A0A6A8ABX8</accession>
<dbReference type="EMBL" id="WIXI01000042">
    <property type="protein sequence ID" value="MQY46706.1"/>
    <property type="molecule type" value="Genomic_DNA"/>
</dbReference>
<sequence length="53" mass="5810">MLDLVFKILPGYRRPTTLLAKAVPDLLEMWEEVAASPSVTLGNVTPLVDVDIT</sequence>
<name>A0A6A8ABX8_9HYPH</name>
<keyword evidence="2" id="KW-1185">Reference proteome</keyword>
<reference evidence="1 2" key="1">
    <citation type="submission" date="2019-11" db="EMBL/GenBank/DDBJ databases">
        <title>Genome analysis of Rhizobacterium cereale a novel genus and species isolated from maize roots in North Spain.</title>
        <authorList>
            <person name="Menendez E."/>
            <person name="Flores-Felix J.D."/>
            <person name="Ramirez-Bahena M.-H."/>
            <person name="Igual J.M."/>
            <person name="Garcia-Fraile P."/>
            <person name="Peix A."/>
            <person name="Velazquez E."/>
        </authorList>
    </citation>
    <scope>NUCLEOTIDE SEQUENCE [LARGE SCALE GENOMIC DNA]</scope>
    <source>
        <strain evidence="1 2">RZME27</strain>
    </source>
</reference>
<comment type="caution">
    <text evidence="1">The sequence shown here is derived from an EMBL/GenBank/DDBJ whole genome shotgun (WGS) entry which is preliminary data.</text>
</comment>
<gene>
    <name evidence="1" type="ORF">GAO09_11745</name>
</gene>
<dbReference type="Proteomes" id="UP000435138">
    <property type="component" value="Unassembled WGS sequence"/>
</dbReference>
<proteinExistence type="predicted"/>
<evidence type="ECO:0000313" key="1">
    <source>
        <dbReference type="EMBL" id="MQY46706.1"/>
    </source>
</evidence>
<evidence type="ECO:0000313" key="2">
    <source>
        <dbReference type="Proteomes" id="UP000435138"/>
    </source>
</evidence>